<feature type="transmembrane region" description="Helical" evidence="7">
    <location>
        <begin position="38"/>
        <end position="56"/>
    </location>
</feature>
<evidence type="ECO:0000256" key="2">
    <source>
        <dbReference type="ARBA" id="ARBA00009853"/>
    </source>
</evidence>
<comment type="similarity">
    <text evidence="2">Belongs to the drug/metabolite transporter (DMT) superfamily. 10 TMS drug/metabolite exporter (DME) (TC 2.A.7.3) family.</text>
</comment>
<dbReference type="EMBL" id="OBMT01000010">
    <property type="protein sequence ID" value="SOC12672.1"/>
    <property type="molecule type" value="Genomic_DNA"/>
</dbReference>
<evidence type="ECO:0000256" key="6">
    <source>
        <dbReference type="SAM" id="MobiDB-lite"/>
    </source>
</evidence>
<dbReference type="SUPFAM" id="SSF103481">
    <property type="entry name" value="Multidrug resistance efflux transporter EmrE"/>
    <property type="match status" value="2"/>
</dbReference>
<feature type="domain" description="EamA" evidence="8">
    <location>
        <begin position="9"/>
        <end position="140"/>
    </location>
</feature>
<dbReference type="PANTHER" id="PTHR22911:SF6">
    <property type="entry name" value="SOLUTE CARRIER FAMILY 35 MEMBER G1"/>
    <property type="match status" value="1"/>
</dbReference>
<feature type="transmembrane region" description="Helical" evidence="7">
    <location>
        <begin position="209"/>
        <end position="228"/>
    </location>
</feature>
<name>A0A285T0Y6_9RHOB</name>
<evidence type="ECO:0000256" key="3">
    <source>
        <dbReference type="ARBA" id="ARBA00022692"/>
    </source>
</evidence>
<reference evidence="10" key="1">
    <citation type="submission" date="2017-08" db="EMBL/GenBank/DDBJ databases">
        <authorList>
            <person name="Varghese N."/>
            <person name="Submissions S."/>
        </authorList>
    </citation>
    <scope>NUCLEOTIDE SEQUENCE [LARGE SCALE GENOMIC DNA]</scope>
    <source>
        <strain evidence="10">JA276</strain>
    </source>
</reference>
<keyword evidence="4 7" id="KW-1133">Transmembrane helix</keyword>
<accession>A0A285T0Y6</accession>
<dbReference type="InterPro" id="IPR037185">
    <property type="entry name" value="EmrE-like"/>
</dbReference>
<evidence type="ECO:0000256" key="4">
    <source>
        <dbReference type="ARBA" id="ARBA00022989"/>
    </source>
</evidence>
<dbReference type="Proteomes" id="UP000219111">
    <property type="component" value="Unassembled WGS sequence"/>
</dbReference>
<feature type="transmembrane region" description="Helical" evidence="7">
    <location>
        <begin position="125"/>
        <end position="142"/>
    </location>
</feature>
<evidence type="ECO:0000259" key="8">
    <source>
        <dbReference type="Pfam" id="PF00892"/>
    </source>
</evidence>
<organism evidence="9 10">
    <name type="scientific">Rhodobacter maris</name>
    <dbReference type="NCBI Taxonomy" id="446682"/>
    <lineage>
        <taxon>Bacteria</taxon>
        <taxon>Pseudomonadati</taxon>
        <taxon>Pseudomonadota</taxon>
        <taxon>Alphaproteobacteria</taxon>
        <taxon>Rhodobacterales</taxon>
        <taxon>Rhodobacter group</taxon>
        <taxon>Rhodobacter</taxon>
    </lineage>
</organism>
<gene>
    <name evidence="9" type="ORF">SAMN05877831_11039</name>
</gene>
<feature type="transmembrane region" description="Helical" evidence="7">
    <location>
        <begin position="263"/>
        <end position="283"/>
    </location>
</feature>
<feature type="transmembrane region" description="Helical" evidence="7">
    <location>
        <begin position="100"/>
        <end position="118"/>
    </location>
</feature>
<dbReference type="OrthoDB" id="7818056at2"/>
<feature type="transmembrane region" description="Helical" evidence="7">
    <location>
        <begin position="68"/>
        <end position="88"/>
    </location>
</feature>
<keyword evidence="5 7" id="KW-0472">Membrane</keyword>
<protein>
    <submittedName>
        <fullName evidence="9">EamA domain-containing membrane protein RarD</fullName>
    </submittedName>
</protein>
<evidence type="ECO:0000313" key="9">
    <source>
        <dbReference type="EMBL" id="SOC12672.1"/>
    </source>
</evidence>
<dbReference type="Pfam" id="PF00892">
    <property type="entry name" value="EamA"/>
    <property type="match status" value="2"/>
</dbReference>
<dbReference type="InterPro" id="IPR000620">
    <property type="entry name" value="EamA_dom"/>
</dbReference>
<dbReference type="RefSeq" id="WP_097070638.1">
    <property type="nucleotide sequence ID" value="NZ_OBMT01000010.1"/>
</dbReference>
<feature type="transmembrane region" description="Helical" evidence="7">
    <location>
        <begin position="235"/>
        <end position="257"/>
    </location>
</feature>
<evidence type="ECO:0000256" key="1">
    <source>
        <dbReference type="ARBA" id="ARBA00004141"/>
    </source>
</evidence>
<keyword evidence="10" id="KW-1185">Reference proteome</keyword>
<feature type="region of interest" description="Disordered" evidence="6">
    <location>
        <begin position="289"/>
        <end position="308"/>
    </location>
</feature>
<evidence type="ECO:0000256" key="5">
    <source>
        <dbReference type="ARBA" id="ARBA00023136"/>
    </source>
</evidence>
<evidence type="ECO:0000313" key="10">
    <source>
        <dbReference type="Proteomes" id="UP000219111"/>
    </source>
</evidence>
<dbReference type="AlphaFoldDB" id="A0A285T0Y6"/>
<dbReference type="GO" id="GO:0016020">
    <property type="term" value="C:membrane"/>
    <property type="evidence" value="ECO:0007669"/>
    <property type="project" value="UniProtKB-SubCell"/>
</dbReference>
<sequence length="308" mass="32205">MKRLDPALTGVLLCVLAYGLLGLQDAAMKWLVADQSVPVSLFFRSLAVTAACLLFGRGPMVRGALASSAQAMVILRATISIVAWILYYTGARDLSLAEMTVIYFSAPVMVVVLAVLVLKERVGPLQWASVAVGFAGVIVAVHPTHAPAPTATALVLLSALLWAFGYILLRRINGRMTVGAQVLVTNIVFCLVTGGMLPFQGPMPGLSEIALMAAVGLIGGAGQYALFASFERASAAVLAPFEYTGLIWAFLLGALIWGTRPDLALILGAVLIAASGLIGVHAVNRDKRRPAPLPEPGPALSPLNGPTP</sequence>
<feature type="transmembrane region" description="Helical" evidence="7">
    <location>
        <begin position="148"/>
        <end position="169"/>
    </location>
</feature>
<proteinExistence type="inferred from homology"/>
<comment type="subcellular location">
    <subcellularLocation>
        <location evidence="1">Membrane</location>
        <topology evidence="1">Multi-pass membrane protein</topology>
    </subcellularLocation>
</comment>
<feature type="compositionally biased region" description="Pro residues" evidence="6">
    <location>
        <begin position="291"/>
        <end position="308"/>
    </location>
</feature>
<feature type="transmembrane region" description="Helical" evidence="7">
    <location>
        <begin position="176"/>
        <end position="197"/>
    </location>
</feature>
<dbReference type="PANTHER" id="PTHR22911">
    <property type="entry name" value="ACYL-MALONYL CONDENSING ENZYME-RELATED"/>
    <property type="match status" value="1"/>
</dbReference>
<feature type="domain" description="EamA" evidence="8">
    <location>
        <begin position="153"/>
        <end position="275"/>
    </location>
</feature>
<keyword evidence="3 7" id="KW-0812">Transmembrane</keyword>
<evidence type="ECO:0000256" key="7">
    <source>
        <dbReference type="SAM" id="Phobius"/>
    </source>
</evidence>